<name>A0AAV8Y0J1_9CUCU</name>
<evidence type="ECO:0000313" key="1">
    <source>
        <dbReference type="EMBL" id="KAJ8944321.1"/>
    </source>
</evidence>
<dbReference type="AlphaFoldDB" id="A0AAV8Y0J1"/>
<dbReference type="InterPro" id="IPR052709">
    <property type="entry name" value="Transposase-MT_Hybrid"/>
</dbReference>
<proteinExistence type="predicted"/>
<gene>
    <name evidence="1" type="ORF">NQ318_016127</name>
</gene>
<dbReference type="Proteomes" id="UP001162162">
    <property type="component" value="Unassembled WGS sequence"/>
</dbReference>
<comment type="caution">
    <text evidence="1">The sequence shown here is derived from an EMBL/GenBank/DDBJ whole genome shotgun (WGS) entry which is preliminary data.</text>
</comment>
<keyword evidence="2" id="KW-1185">Reference proteome</keyword>
<evidence type="ECO:0008006" key="3">
    <source>
        <dbReference type="Google" id="ProtNLM"/>
    </source>
</evidence>
<reference evidence="1" key="1">
    <citation type="journal article" date="2023" name="Insect Mol. Biol.">
        <title>Genome sequencing provides insights into the evolution of gene families encoding plant cell wall-degrading enzymes in longhorned beetles.</title>
        <authorList>
            <person name="Shin N.R."/>
            <person name="Okamura Y."/>
            <person name="Kirsch R."/>
            <person name="Pauchet Y."/>
        </authorList>
    </citation>
    <scope>NUCLEOTIDE SEQUENCE</scope>
    <source>
        <strain evidence="1">AMC_N1</strain>
    </source>
</reference>
<dbReference type="PANTHER" id="PTHR46060:SF1">
    <property type="entry name" value="MARINER MOS1 TRANSPOSASE-LIKE PROTEIN"/>
    <property type="match status" value="1"/>
</dbReference>
<evidence type="ECO:0000313" key="2">
    <source>
        <dbReference type="Proteomes" id="UP001162162"/>
    </source>
</evidence>
<dbReference type="EMBL" id="JAPWTK010000257">
    <property type="protein sequence ID" value="KAJ8944321.1"/>
    <property type="molecule type" value="Genomic_DNA"/>
</dbReference>
<protein>
    <recommendedName>
        <fullName evidence="3">Mos1 transposase HTH domain-containing protein</fullName>
    </recommendedName>
</protein>
<sequence length="132" mass="15387">MPICAVKNCVYHKSANYLRETYALLKEVHGNECLSCTQVFEWFKWFKEGRETTEDDPSLGRPSKSKADENIEKTLKRLGLSKWIEKRHVTFNRYIGILYLSETAKTTCGHKRQKASLVIRPEVEWSFTIPCV</sequence>
<accession>A0AAV8Y0J1</accession>
<dbReference type="PANTHER" id="PTHR46060">
    <property type="entry name" value="MARINER MOS1 TRANSPOSASE-LIKE PROTEIN"/>
    <property type="match status" value="1"/>
</dbReference>
<organism evidence="1 2">
    <name type="scientific">Aromia moschata</name>
    <dbReference type="NCBI Taxonomy" id="1265417"/>
    <lineage>
        <taxon>Eukaryota</taxon>
        <taxon>Metazoa</taxon>
        <taxon>Ecdysozoa</taxon>
        <taxon>Arthropoda</taxon>
        <taxon>Hexapoda</taxon>
        <taxon>Insecta</taxon>
        <taxon>Pterygota</taxon>
        <taxon>Neoptera</taxon>
        <taxon>Endopterygota</taxon>
        <taxon>Coleoptera</taxon>
        <taxon>Polyphaga</taxon>
        <taxon>Cucujiformia</taxon>
        <taxon>Chrysomeloidea</taxon>
        <taxon>Cerambycidae</taxon>
        <taxon>Cerambycinae</taxon>
        <taxon>Callichromatini</taxon>
        <taxon>Aromia</taxon>
    </lineage>
</organism>